<dbReference type="Proteomes" id="UP000289758">
    <property type="component" value="Unassembled WGS sequence"/>
</dbReference>
<dbReference type="Gene3D" id="3.20.20.100">
    <property type="entry name" value="NADP-dependent oxidoreductase domain"/>
    <property type="match status" value="1"/>
</dbReference>
<protein>
    <submittedName>
        <fullName evidence="2">Oxidoreductase</fullName>
    </submittedName>
</protein>
<gene>
    <name evidence="2" type="ORF">CRV07_04045</name>
</gene>
<accession>A0A4Q1ASZ7</accession>
<evidence type="ECO:0000313" key="3">
    <source>
        <dbReference type="Proteomes" id="UP000289758"/>
    </source>
</evidence>
<dbReference type="Pfam" id="PF00248">
    <property type="entry name" value="Aldo_ket_red"/>
    <property type="match status" value="1"/>
</dbReference>
<dbReference type="OrthoDB" id="9804790at2"/>
<dbReference type="PANTHER" id="PTHR43312">
    <property type="entry name" value="D-THREO-ALDOSE 1-DEHYDROGENASE"/>
    <property type="match status" value="1"/>
</dbReference>
<organism evidence="2 3">
    <name type="scientific">Halarcobacter ebronensis</name>
    <dbReference type="NCBI Taxonomy" id="1462615"/>
    <lineage>
        <taxon>Bacteria</taxon>
        <taxon>Pseudomonadati</taxon>
        <taxon>Campylobacterota</taxon>
        <taxon>Epsilonproteobacteria</taxon>
        <taxon>Campylobacterales</taxon>
        <taxon>Arcobacteraceae</taxon>
        <taxon>Halarcobacter</taxon>
    </lineage>
</organism>
<dbReference type="PANTHER" id="PTHR43312:SF1">
    <property type="entry name" value="NADP-DEPENDENT OXIDOREDUCTASE DOMAIN-CONTAINING PROTEIN"/>
    <property type="match status" value="1"/>
</dbReference>
<dbReference type="InterPro" id="IPR053135">
    <property type="entry name" value="AKR2_Oxidoreductase"/>
</dbReference>
<dbReference type="RefSeq" id="WP_129086520.1">
    <property type="nucleotide sequence ID" value="NZ_CP053836.1"/>
</dbReference>
<name>A0A4Q1ASZ7_9BACT</name>
<evidence type="ECO:0000259" key="1">
    <source>
        <dbReference type="Pfam" id="PF00248"/>
    </source>
</evidence>
<sequence length="390" mass="45677">MLSKYSFGTYRVTYQNPLHKEALKFALDNGIKHIDTSSNYMYGEAEVLIGQVLENRKREDFVIVSKGGYIQGPLLKKVKEGLKVDDLVKYDEDCFHSINPDFISEQIEASLKRLNTSYIDVYLLHNPEYYLLKEIKGGMTAEAMLEHYNTMQQRIKRVFALLELKAKEGKIKAYGISSNSFAKKRSDMHFLEYKHLVGYAKEIMGDKHHFKVIQLPMNLFERDGEECAKWAHENGLEVQVNRPLNAFKENKMLRLASYDECINYELLLNQVKEIPNEHFQEALKELLAIENEYRWAGDVDDIIEYEVIPYMVNKAGLDPIYFQLFDNFLDGYKNNVKSKISKKVSEEIKIEEPLDFYALKFLEEKEYITRILVGMRDVRYVQKVLAYNRS</sequence>
<dbReference type="SUPFAM" id="SSF51430">
    <property type="entry name" value="NAD(P)-linked oxidoreductase"/>
    <property type="match status" value="1"/>
</dbReference>
<dbReference type="EMBL" id="PDKK01000002">
    <property type="protein sequence ID" value="RXK07641.1"/>
    <property type="molecule type" value="Genomic_DNA"/>
</dbReference>
<dbReference type="AlphaFoldDB" id="A0A4Q1ASZ7"/>
<keyword evidence="3" id="KW-1185">Reference proteome</keyword>
<reference evidence="2 3" key="1">
    <citation type="submission" date="2017-10" db="EMBL/GenBank/DDBJ databases">
        <title>Genomics of the genus Arcobacter.</title>
        <authorList>
            <person name="Perez-Cataluna A."/>
            <person name="Figueras M.J."/>
        </authorList>
    </citation>
    <scope>NUCLEOTIDE SEQUENCE [LARGE SCALE GENOMIC DNA]</scope>
    <source>
        <strain evidence="2 3">CECT 8441</strain>
    </source>
</reference>
<dbReference type="InterPro" id="IPR023210">
    <property type="entry name" value="NADP_OxRdtase_dom"/>
</dbReference>
<proteinExistence type="predicted"/>
<evidence type="ECO:0000313" key="2">
    <source>
        <dbReference type="EMBL" id="RXK07641.1"/>
    </source>
</evidence>
<dbReference type="InterPro" id="IPR036812">
    <property type="entry name" value="NAD(P)_OxRdtase_dom_sf"/>
</dbReference>
<dbReference type="CDD" id="cd19099">
    <property type="entry name" value="AKR_unchar"/>
    <property type="match status" value="1"/>
</dbReference>
<comment type="caution">
    <text evidence="2">The sequence shown here is derived from an EMBL/GenBank/DDBJ whole genome shotgun (WGS) entry which is preliminary data.</text>
</comment>
<feature type="domain" description="NADP-dependent oxidoreductase" evidence="1">
    <location>
        <begin position="8"/>
        <end position="260"/>
    </location>
</feature>